<dbReference type="eggNOG" id="COG1396">
    <property type="taxonomic scope" value="Bacteria"/>
</dbReference>
<proteinExistence type="predicted"/>
<protein>
    <submittedName>
        <fullName evidence="3">Cro/Cl family transcriptional regulator</fullName>
    </submittedName>
</protein>
<dbReference type="InterPro" id="IPR001387">
    <property type="entry name" value="Cro/C1-type_HTH"/>
</dbReference>
<dbReference type="InterPro" id="IPR014710">
    <property type="entry name" value="RmlC-like_jellyroll"/>
</dbReference>
<accession>A0A0A3ICF9</accession>
<sequence length="180" mass="20730">MQIGRKIKSLRLKKGLTQEELGERTDLTKGYISQLERDLNSPSIDTLFSILEVLGTTPREFFDDSTIEEKIVYNEDDQTTFYDEEKKYEIKWLIPTSNEKEMEPVYITLENGGEYKLFEPSLAETFIYVLKGRIRVVIGDEEYIAGEGNAVYYEASSNHQLFNANNGKTELLLVATESYL</sequence>
<dbReference type="GO" id="GO:0003700">
    <property type="term" value="F:DNA-binding transcription factor activity"/>
    <property type="evidence" value="ECO:0007669"/>
    <property type="project" value="TreeGrafter"/>
</dbReference>
<keyword evidence="4" id="KW-1185">Reference proteome</keyword>
<dbReference type="Proteomes" id="UP000030416">
    <property type="component" value="Unassembled WGS sequence"/>
</dbReference>
<dbReference type="PROSITE" id="PS50943">
    <property type="entry name" value="HTH_CROC1"/>
    <property type="match status" value="1"/>
</dbReference>
<dbReference type="InterPro" id="IPR013096">
    <property type="entry name" value="Cupin_2"/>
</dbReference>
<dbReference type="InterPro" id="IPR050807">
    <property type="entry name" value="TransReg_Diox_bact_type"/>
</dbReference>
<name>A0A0A3ICF9_9BACL</name>
<keyword evidence="1" id="KW-0238">DNA-binding</keyword>
<dbReference type="SUPFAM" id="SSF51182">
    <property type="entry name" value="RmlC-like cupins"/>
    <property type="match status" value="1"/>
</dbReference>
<evidence type="ECO:0000313" key="4">
    <source>
        <dbReference type="Proteomes" id="UP000030416"/>
    </source>
</evidence>
<dbReference type="PANTHER" id="PTHR46797:SF2">
    <property type="entry name" value="TRANSCRIPTIONAL REGULATOR"/>
    <property type="match status" value="1"/>
</dbReference>
<dbReference type="CDD" id="cd02209">
    <property type="entry name" value="cupin_XRE_C"/>
    <property type="match status" value="1"/>
</dbReference>
<organism evidence="3 4">
    <name type="scientific">Ureibacillus manganicus DSM 26584</name>
    <dbReference type="NCBI Taxonomy" id="1384049"/>
    <lineage>
        <taxon>Bacteria</taxon>
        <taxon>Bacillati</taxon>
        <taxon>Bacillota</taxon>
        <taxon>Bacilli</taxon>
        <taxon>Bacillales</taxon>
        <taxon>Caryophanaceae</taxon>
        <taxon>Ureibacillus</taxon>
    </lineage>
</organism>
<comment type="caution">
    <text evidence="3">The sequence shown here is derived from an EMBL/GenBank/DDBJ whole genome shotgun (WGS) entry which is preliminary data.</text>
</comment>
<dbReference type="OrthoDB" id="9814553at2"/>
<dbReference type="STRING" id="1384049.CD29_01045"/>
<reference evidence="3 4" key="1">
    <citation type="submission" date="2014-02" db="EMBL/GenBank/DDBJ databases">
        <title>Draft genome sequence of Lysinibacillus manganicus DSM 26584T.</title>
        <authorList>
            <person name="Zhang F."/>
            <person name="Wang G."/>
            <person name="Zhang L."/>
        </authorList>
    </citation>
    <scope>NUCLEOTIDE SEQUENCE [LARGE SCALE GENOMIC DNA]</scope>
    <source>
        <strain evidence="3 4">DSM 26584</strain>
    </source>
</reference>
<dbReference type="AlphaFoldDB" id="A0A0A3ICF9"/>
<dbReference type="RefSeq" id="WP_036182128.1">
    <property type="nucleotide sequence ID" value="NZ_AVDA01000001.1"/>
</dbReference>
<dbReference type="SUPFAM" id="SSF47413">
    <property type="entry name" value="lambda repressor-like DNA-binding domains"/>
    <property type="match status" value="1"/>
</dbReference>
<dbReference type="Gene3D" id="2.60.120.10">
    <property type="entry name" value="Jelly Rolls"/>
    <property type="match status" value="1"/>
</dbReference>
<dbReference type="Gene3D" id="1.10.260.40">
    <property type="entry name" value="lambda repressor-like DNA-binding domains"/>
    <property type="match status" value="1"/>
</dbReference>
<dbReference type="GO" id="GO:0005829">
    <property type="term" value="C:cytosol"/>
    <property type="evidence" value="ECO:0007669"/>
    <property type="project" value="TreeGrafter"/>
</dbReference>
<dbReference type="PANTHER" id="PTHR46797">
    <property type="entry name" value="HTH-TYPE TRANSCRIPTIONAL REGULATOR"/>
    <property type="match status" value="1"/>
</dbReference>
<dbReference type="Pfam" id="PF01381">
    <property type="entry name" value="HTH_3"/>
    <property type="match status" value="1"/>
</dbReference>
<evidence type="ECO:0000256" key="1">
    <source>
        <dbReference type="ARBA" id="ARBA00023125"/>
    </source>
</evidence>
<evidence type="ECO:0000259" key="2">
    <source>
        <dbReference type="PROSITE" id="PS50943"/>
    </source>
</evidence>
<dbReference type="InterPro" id="IPR011051">
    <property type="entry name" value="RmlC_Cupin_sf"/>
</dbReference>
<dbReference type="CDD" id="cd00093">
    <property type="entry name" value="HTH_XRE"/>
    <property type="match status" value="1"/>
</dbReference>
<evidence type="ECO:0000313" key="3">
    <source>
        <dbReference type="EMBL" id="KGR80508.1"/>
    </source>
</evidence>
<dbReference type="GO" id="GO:0003677">
    <property type="term" value="F:DNA binding"/>
    <property type="evidence" value="ECO:0007669"/>
    <property type="project" value="UniProtKB-KW"/>
</dbReference>
<feature type="domain" description="HTH cro/C1-type" evidence="2">
    <location>
        <begin position="7"/>
        <end position="61"/>
    </location>
</feature>
<dbReference type="EMBL" id="JPVN01000001">
    <property type="protein sequence ID" value="KGR80508.1"/>
    <property type="molecule type" value="Genomic_DNA"/>
</dbReference>
<gene>
    <name evidence="3" type="ORF">CD29_01045</name>
</gene>
<dbReference type="Pfam" id="PF07883">
    <property type="entry name" value="Cupin_2"/>
    <property type="match status" value="1"/>
</dbReference>
<dbReference type="SMART" id="SM00530">
    <property type="entry name" value="HTH_XRE"/>
    <property type="match status" value="1"/>
</dbReference>
<dbReference type="InterPro" id="IPR010982">
    <property type="entry name" value="Lambda_DNA-bd_dom_sf"/>
</dbReference>